<protein>
    <submittedName>
        <fullName evidence="3">Hsp20/alpha crystallin family protein</fullName>
    </submittedName>
</protein>
<comment type="similarity">
    <text evidence="1">Belongs to the small heat shock protein (HSP20) family.</text>
</comment>
<evidence type="ECO:0000256" key="1">
    <source>
        <dbReference type="PROSITE-ProRule" id="PRU00285"/>
    </source>
</evidence>
<evidence type="ECO:0000259" key="2">
    <source>
        <dbReference type="PROSITE" id="PS01031"/>
    </source>
</evidence>
<sequence length="143" mass="15810">MRRDDRDDPFDDFFEDIERMMNNIMGGDFDMHVEHYAGPGAPNGVPNEAPGETATDAHVDIYEEDAMLRLVADLPGVEKSDIDLKCDGEVVTIEASGERHNYDERVRLPCAVDETSASATYNNGILEVEFDRADDPGASIDLS</sequence>
<dbReference type="EMBL" id="CP028858">
    <property type="protein sequence ID" value="AWB27365.1"/>
    <property type="molecule type" value="Genomic_DNA"/>
</dbReference>
<dbReference type="GeneID" id="36512129"/>
<dbReference type="CDD" id="cd06464">
    <property type="entry name" value="ACD_sHsps-like"/>
    <property type="match status" value="1"/>
</dbReference>
<keyword evidence="4" id="KW-1185">Reference proteome</keyword>
<name>A0A2R4X0R5_9EURY</name>
<dbReference type="Pfam" id="PF17886">
    <property type="entry name" value="ArsA_HSP20"/>
    <property type="match status" value="1"/>
</dbReference>
<dbReference type="PROSITE" id="PS01031">
    <property type="entry name" value="SHSP"/>
    <property type="match status" value="1"/>
</dbReference>
<dbReference type="RefSeq" id="WP_108381734.1">
    <property type="nucleotide sequence ID" value="NZ_CP028858.1"/>
</dbReference>
<evidence type="ECO:0000313" key="3">
    <source>
        <dbReference type="EMBL" id="AWB27365.1"/>
    </source>
</evidence>
<dbReference type="InterPro" id="IPR002068">
    <property type="entry name" value="A-crystallin/Hsp20_dom"/>
</dbReference>
<gene>
    <name evidence="3" type="ORF">HARCEL1_06440</name>
</gene>
<dbReference type="Proteomes" id="UP000244727">
    <property type="component" value="Chromosome"/>
</dbReference>
<dbReference type="Gene3D" id="2.60.40.790">
    <property type="match status" value="1"/>
</dbReference>
<organism evidence="3 4">
    <name type="scientific">Halococcoides cellulosivorans</name>
    <dbReference type="NCBI Taxonomy" id="1679096"/>
    <lineage>
        <taxon>Archaea</taxon>
        <taxon>Methanobacteriati</taxon>
        <taxon>Methanobacteriota</taxon>
        <taxon>Stenosarchaea group</taxon>
        <taxon>Halobacteria</taxon>
        <taxon>Halobacteriales</taxon>
        <taxon>Haloarculaceae</taxon>
        <taxon>Halococcoides</taxon>
    </lineage>
</organism>
<dbReference type="InterPro" id="IPR040612">
    <property type="entry name" value="ArsA_HSP20-like"/>
</dbReference>
<reference evidence="3 4" key="1">
    <citation type="submission" date="2018-04" db="EMBL/GenBank/DDBJ databases">
        <title>Halococcoides cellulosivorans gen. nov., sp. nov., an extremely halophilic cellulose-utilizing haloarchaeon from hypersaline lakes.</title>
        <authorList>
            <person name="Sorokin D.Y."/>
            <person name="Toshchakov S.V."/>
            <person name="Samarov N.I."/>
            <person name="Korzhenkov A."/>
            <person name="Kublanov I.V."/>
        </authorList>
    </citation>
    <scope>NUCLEOTIDE SEQUENCE [LARGE SCALE GENOMIC DNA]</scope>
    <source>
        <strain evidence="3 4">HArcel1</strain>
    </source>
</reference>
<dbReference type="AlphaFoldDB" id="A0A2R4X0R5"/>
<dbReference type="SUPFAM" id="SSF49764">
    <property type="entry name" value="HSP20-like chaperones"/>
    <property type="match status" value="1"/>
</dbReference>
<evidence type="ECO:0000313" key="4">
    <source>
        <dbReference type="Proteomes" id="UP000244727"/>
    </source>
</evidence>
<dbReference type="InterPro" id="IPR008978">
    <property type="entry name" value="HSP20-like_chaperone"/>
</dbReference>
<dbReference type="KEGG" id="harc:HARCEL1_06440"/>
<feature type="domain" description="SHSP" evidence="2">
    <location>
        <begin position="50"/>
        <end position="143"/>
    </location>
</feature>
<proteinExistence type="inferred from homology"/>
<accession>A0A2R4X0R5</accession>